<gene>
    <name evidence="10" type="primary">rnfD</name>
    <name evidence="11" type="ORF">TSYNT_9116</name>
</gene>
<keyword evidence="6 10" id="KW-1278">Translocase</keyword>
<dbReference type="Proteomes" id="UP000062160">
    <property type="component" value="Unassembled WGS sequence"/>
</dbReference>
<dbReference type="STRING" id="224999.GCA_001485475_01903"/>
<keyword evidence="8 10" id="KW-1133">Transmembrane helix</keyword>
<evidence type="ECO:0000256" key="8">
    <source>
        <dbReference type="ARBA" id="ARBA00022989"/>
    </source>
</evidence>
<feature type="transmembrane region" description="Helical" evidence="10">
    <location>
        <begin position="203"/>
        <end position="219"/>
    </location>
</feature>
<keyword evidence="7 10" id="KW-0249">Electron transport</keyword>
<evidence type="ECO:0000256" key="9">
    <source>
        <dbReference type="ARBA" id="ARBA00023136"/>
    </source>
</evidence>
<dbReference type="RefSeq" id="WP_059033473.1">
    <property type="nucleotide sequence ID" value="NZ_DF977003.1"/>
</dbReference>
<feature type="transmembrane region" description="Helical" evidence="10">
    <location>
        <begin position="225"/>
        <end position="243"/>
    </location>
</feature>
<dbReference type="GO" id="GO:0022900">
    <property type="term" value="P:electron transport chain"/>
    <property type="evidence" value="ECO:0007669"/>
    <property type="project" value="UniProtKB-UniRule"/>
</dbReference>
<evidence type="ECO:0000313" key="12">
    <source>
        <dbReference type="Proteomes" id="UP000062160"/>
    </source>
</evidence>
<evidence type="ECO:0000256" key="7">
    <source>
        <dbReference type="ARBA" id="ARBA00022982"/>
    </source>
</evidence>
<dbReference type="OrthoDB" id="9776359at2"/>
<dbReference type="NCBIfam" id="TIGR01946">
    <property type="entry name" value="rnfD"/>
    <property type="match status" value="1"/>
</dbReference>
<keyword evidence="10" id="KW-1003">Cell membrane</keyword>
<dbReference type="PANTHER" id="PTHR30578">
    <property type="entry name" value="ELECTRON TRANSPORT COMPLEX PROTEIN RNFD"/>
    <property type="match status" value="1"/>
</dbReference>
<evidence type="ECO:0000256" key="1">
    <source>
        <dbReference type="ARBA" id="ARBA00022448"/>
    </source>
</evidence>
<feature type="transmembrane region" description="Helical" evidence="10">
    <location>
        <begin position="126"/>
        <end position="144"/>
    </location>
</feature>
<name>A0A0U9HIA6_9FIRM</name>
<evidence type="ECO:0000256" key="2">
    <source>
        <dbReference type="ARBA" id="ARBA00022553"/>
    </source>
</evidence>
<evidence type="ECO:0000256" key="6">
    <source>
        <dbReference type="ARBA" id="ARBA00022967"/>
    </source>
</evidence>
<dbReference type="Pfam" id="PF03116">
    <property type="entry name" value="NQR2_RnfD_RnfE"/>
    <property type="match status" value="1"/>
</dbReference>
<evidence type="ECO:0000256" key="3">
    <source>
        <dbReference type="ARBA" id="ARBA00022630"/>
    </source>
</evidence>
<dbReference type="HAMAP" id="MF_00462">
    <property type="entry name" value="RsxD_RnfD"/>
    <property type="match status" value="1"/>
</dbReference>
<feature type="modified residue" description="FMN phosphoryl threonine" evidence="10">
    <location>
        <position position="154"/>
    </location>
</feature>
<evidence type="ECO:0000256" key="5">
    <source>
        <dbReference type="ARBA" id="ARBA00022692"/>
    </source>
</evidence>
<dbReference type="EMBL" id="DF977003">
    <property type="protein sequence ID" value="GAQ25867.1"/>
    <property type="molecule type" value="Genomic_DNA"/>
</dbReference>
<dbReference type="InterPro" id="IPR011303">
    <property type="entry name" value="RnfD_bac"/>
</dbReference>
<dbReference type="GO" id="GO:0005886">
    <property type="term" value="C:plasma membrane"/>
    <property type="evidence" value="ECO:0007669"/>
    <property type="project" value="UniProtKB-SubCell"/>
</dbReference>
<feature type="transmembrane region" description="Helical" evidence="10">
    <location>
        <begin position="47"/>
        <end position="65"/>
    </location>
</feature>
<accession>A0A0U9HIA6</accession>
<feature type="transmembrane region" description="Helical" evidence="10">
    <location>
        <begin position="278"/>
        <end position="297"/>
    </location>
</feature>
<comment type="subcellular location">
    <subcellularLocation>
        <location evidence="10">Cell membrane</location>
        <topology evidence="10">Multi-pass membrane protein</topology>
    </subcellularLocation>
</comment>
<dbReference type="GO" id="GO:0055085">
    <property type="term" value="P:transmembrane transport"/>
    <property type="evidence" value="ECO:0007669"/>
    <property type="project" value="InterPro"/>
</dbReference>
<evidence type="ECO:0000313" key="11">
    <source>
        <dbReference type="EMBL" id="GAQ25867.1"/>
    </source>
</evidence>
<keyword evidence="5 10" id="KW-0812">Transmembrane</keyword>
<dbReference type="AlphaFoldDB" id="A0A0U9HIA6"/>
<comment type="subunit">
    <text evidence="10">The complex is composed of six subunits: RnfA, RnfB, RnfC, RnfD, RnfE and RnfG.</text>
</comment>
<dbReference type="PANTHER" id="PTHR30578:SF0">
    <property type="entry name" value="ION-TRANSLOCATING OXIDOREDUCTASE COMPLEX SUBUNIT D"/>
    <property type="match status" value="1"/>
</dbReference>
<organism evidence="11">
    <name type="scientific">Tepidanaerobacter syntrophicus</name>
    <dbReference type="NCBI Taxonomy" id="224999"/>
    <lineage>
        <taxon>Bacteria</taxon>
        <taxon>Bacillati</taxon>
        <taxon>Bacillota</taxon>
        <taxon>Clostridia</taxon>
        <taxon>Thermosediminibacterales</taxon>
        <taxon>Tepidanaerobacteraceae</taxon>
        <taxon>Tepidanaerobacter</taxon>
    </lineage>
</organism>
<keyword evidence="9 10" id="KW-0472">Membrane</keyword>
<keyword evidence="2 10" id="KW-0597">Phosphoprotein</keyword>
<evidence type="ECO:0000256" key="10">
    <source>
        <dbReference type="HAMAP-Rule" id="MF_00462"/>
    </source>
</evidence>
<feature type="transmembrane region" description="Helical" evidence="10">
    <location>
        <begin position="171"/>
        <end position="196"/>
    </location>
</feature>
<comment type="function">
    <text evidence="10">Part of a membrane-bound complex that couples electron transfer with translocation of ions across the membrane.</text>
</comment>
<keyword evidence="12" id="KW-1185">Reference proteome</keyword>
<sequence>MEDYNLIVTSSPHIHSGESTSKIMLTVAAALLLPTIGSIYFFGPRALALVIVSSVAAVITEAIFQKLRNRPITIKDGSALVTGMLLALNLPPGLPYWMAAVGAVVAISLGKQIYGGIGANPFNPALIGRVFLMVSFTGPMTTWINPVDGTTGATPLSLMKMQGVSTDYMKLFLGNVGGSLGETSALLIIIGGLFLIFKGYADWRIPASYLGTVAVLSLILGRDPIFHLLAGGLMLGAFFMATDMVTTPITKKGKIIFGIGAGFFTVLIRFFGGYPEGVSFSILLMNAFTPIINRFTVPRIYGEVKAK</sequence>
<keyword evidence="1 10" id="KW-0813">Transport</keyword>
<comment type="cofactor">
    <cofactor evidence="10">
        <name>FMN</name>
        <dbReference type="ChEBI" id="CHEBI:58210"/>
    </cofactor>
</comment>
<reference evidence="11" key="1">
    <citation type="journal article" date="2016" name="Genome Announc.">
        <title>Draft Genome Sequence of the Syntrophic Lactate-Degrading Bacterium Tepidanaerobacter syntrophicus JLT.</title>
        <authorList>
            <person name="Matsuura N."/>
            <person name="Ohashi A."/>
            <person name="Tourlousse D.M."/>
            <person name="Sekiguchi Y."/>
        </authorList>
    </citation>
    <scope>NUCLEOTIDE SEQUENCE [LARGE SCALE GENOMIC DNA]</scope>
    <source>
        <strain evidence="11">JL</strain>
    </source>
</reference>
<feature type="transmembrane region" description="Helical" evidence="10">
    <location>
        <begin position="255"/>
        <end position="272"/>
    </location>
</feature>
<dbReference type="InterPro" id="IPR004338">
    <property type="entry name" value="NqrB/RnfD"/>
</dbReference>
<keyword evidence="3 10" id="KW-0285">Flavoprotein</keyword>
<proteinExistence type="inferred from homology"/>
<dbReference type="EC" id="7.-.-.-" evidence="10"/>
<keyword evidence="4 10" id="KW-0288">FMN</keyword>
<protein>
    <recommendedName>
        <fullName evidence="10">Ion-translocating oxidoreductase complex subunit D</fullName>
        <ecNumber evidence="10">7.-.-.-</ecNumber>
    </recommendedName>
    <alternativeName>
        <fullName evidence="10">Rnf electron transport complex subunit D</fullName>
    </alternativeName>
</protein>
<evidence type="ECO:0000256" key="4">
    <source>
        <dbReference type="ARBA" id="ARBA00022643"/>
    </source>
</evidence>
<feature type="transmembrane region" description="Helical" evidence="10">
    <location>
        <begin position="23"/>
        <end position="41"/>
    </location>
</feature>
<comment type="similarity">
    <text evidence="10">Belongs to the NqrB/RnfD family.</text>
</comment>
<feature type="transmembrane region" description="Helical" evidence="10">
    <location>
        <begin position="96"/>
        <end position="114"/>
    </location>
</feature>